<sequence>MIRLSYLKIKEEDYNKIFSIFYKVIGETENKDEFNRILIDLLTPAERIMLIKRIAVIYLLLKDIDYLTICRVLKVSNGTVSKYRLLMEDSKGIVPVIKKMIKNEKIWLFFEEIFSEIFYPGLPGISWTAAWEMRNKLENKKERGL</sequence>
<dbReference type="Proteomes" id="UP000230184">
    <property type="component" value="Unassembled WGS sequence"/>
</dbReference>
<proteinExistence type="predicted"/>
<name>A0A2M6YVN3_9BACT</name>
<dbReference type="GO" id="GO:0003700">
    <property type="term" value="F:DNA-binding transcription factor activity"/>
    <property type="evidence" value="ECO:0007669"/>
    <property type="project" value="InterPro"/>
</dbReference>
<evidence type="ECO:0000313" key="2">
    <source>
        <dbReference type="Proteomes" id="UP000230184"/>
    </source>
</evidence>
<reference evidence="2" key="1">
    <citation type="submission" date="2017-09" db="EMBL/GenBank/DDBJ databases">
        <title>Depth-based differentiation of microbial function through sediment-hosted aquifers and enrichment of novel symbionts in the deep terrestrial subsurface.</title>
        <authorList>
            <person name="Probst A.J."/>
            <person name="Ladd B."/>
            <person name="Jarett J.K."/>
            <person name="Geller-Mcgrath D.E."/>
            <person name="Sieber C.M.K."/>
            <person name="Emerson J.B."/>
            <person name="Anantharaman K."/>
            <person name="Thomas B.C."/>
            <person name="Malmstrom R."/>
            <person name="Stieglmeier M."/>
            <person name="Klingl A."/>
            <person name="Woyke T."/>
            <person name="Ryan C.M."/>
            <person name="Banfield J.F."/>
        </authorList>
    </citation>
    <scope>NUCLEOTIDE SEQUENCE [LARGE SCALE GENOMIC DNA]</scope>
</reference>
<dbReference type="EMBL" id="PEWY01000017">
    <property type="protein sequence ID" value="PIU37472.1"/>
    <property type="molecule type" value="Genomic_DNA"/>
</dbReference>
<dbReference type="Gene3D" id="1.10.1270.10">
    <property type="entry name" value="TrpR-like"/>
    <property type="match status" value="1"/>
</dbReference>
<dbReference type="InterPro" id="IPR000831">
    <property type="entry name" value="Trp_repress"/>
</dbReference>
<dbReference type="SUPFAM" id="SSF48295">
    <property type="entry name" value="TrpR-like"/>
    <property type="match status" value="1"/>
</dbReference>
<dbReference type="AlphaFoldDB" id="A0A2M6YVN3"/>
<gene>
    <name evidence="1" type="ORF">COT02_00690</name>
</gene>
<dbReference type="InterPro" id="IPR010921">
    <property type="entry name" value="Trp_repressor/repl_initiator"/>
</dbReference>
<comment type="caution">
    <text evidence="1">The sequence shown here is derived from an EMBL/GenBank/DDBJ whole genome shotgun (WGS) entry which is preliminary data.</text>
</comment>
<dbReference type="GO" id="GO:0043565">
    <property type="term" value="F:sequence-specific DNA binding"/>
    <property type="evidence" value="ECO:0007669"/>
    <property type="project" value="InterPro"/>
</dbReference>
<evidence type="ECO:0000313" key="1">
    <source>
        <dbReference type="EMBL" id="PIU37472.1"/>
    </source>
</evidence>
<dbReference type="Pfam" id="PF01371">
    <property type="entry name" value="Trp_repressor"/>
    <property type="match status" value="1"/>
</dbReference>
<dbReference type="InterPro" id="IPR038116">
    <property type="entry name" value="TrpR-like_sf"/>
</dbReference>
<organism evidence="1 2">
    <name type="scientific">Candidatus Roizmanbacteria bacterium CG07_land_8_20_14_0_80_34_15</name>
    <dbReference type="NCBI Taxonomy" id="1974849"/>
    <lineage>
        <taxon>Bacteria</taxon>
        <taxon>Candidatus Roizmaniibacteriota</taxon>
    </lineage>
</organism>
<accession>A0A2M6YVN3</accession>
<protein>
    <submittedName>
        <fullName evidence="1">Uncharacterized protein</fullName>
    </submittedName>
</protein>